<evidence type="ECO:0000256" key="1">
    <source>
        <dbReference type="ARBA" id="ARBA00000885"/>
    </source>
</evidence>
<dbReference type="GO" id="GO:0061630">
    <property type="term" value="F:ubiquitin protein ligase activity"/>
    <property type="evidence" value="ECO:0007669"/>
    <property type="project" value="UniProtKB-EC"/>
</dbReference>
<dbReference type="GO" id="GO:0006511">
    <property type="term" value="P:ubiquitin-dependent protein catabolic process"/>
    <property type="evidence" value="ECO:0007669"/>
    <property type="project" value="TreeGrafter"/>
</dbReference>
<comment type="pathway">
    <text evidence="2">Protein modification; protein ubiquitination.</text>
</comment>
<dbReference type="SMART" id="SM00119">
    <property type="entry name" value="HECTc"/>
    <property type="match status" value="1"/>
</dbReference>
<dbReference type="GO" id="GO:0000209">
    <property type="term" value="P:protein polyubiquitination"/>
    <property type="evidence" value="ECO:0007669"/>
    <property type="project" value="InterPro"/>
</dbReference>
<evidence type="ECO:0000256" key="5">
    <source>
        <dbReference type="ARBA" id="ARBA00022786"/>
    </source>
</evidence>
<dbReference type="CDD" id="cd23767">
    <property type="entry name" value="IQCD"/>
    <property type="match status" value="1"/>
</dbReference>
<feature type="domain" description="HECT" evidence="8">
    <location>
        <begin position="1374"/>
        <end position="1709"/>
    </location>
</feature>
<feature type="compositionally biased region" description="Gly residues" evidence="7">
    <location>
        <begin position="487"/>
        <end position="498"/>
    </location>
</feature>
<feature type="compositionally biased region" description="Acidic residues" evidence="7">
    <location>
        <begin position="995"/>
        <end position="1006"/>
    </location>
</feature>
<feature type="compositionally biased region" description="Basic and acidic residues" evidence="7">
    <location>
        <begin position="857"/>
        <end position="875"/>
    </location>
</feature>
<keyword evidence="4 9" id="KW-0808">Transferase</keyword>
<dbReference type="VEuPathDB" id="ToxoDB:TGDOM2_275630"/>
<evidence type="ECO:0000256" key="4">
    <source>
        <dbReference type="ARBA" id="ARBA00022679"/>
    </source>
</evidence>
<dbReference type="OrthoDB" id="8068875at2759"/>
<feature type="region of interest" description="Disordered" evidence="7">
    <location>
        <begin position="292"/>
        <end position="321"/>
    </location>
</feature>
<feature type="region of interest" description="Disordered" evidence="7">
    <location>
        <begin position="771"/>
        <end position="790"/>
    </location>
</feature>
<evidence type="ECO:0000256" key="3">
    <source>
        <dbReference type="ARBA" id="ARBA00012485"/>
    </source>
</evidence>
<feature type="compositionally biased region" description="Polar residues" evidence="7">
    <location>
        <begin position="293"/>
        <end position="317"/>
    </location>
</feature>
<dbReference type="CDD" id="cd00078">
    <property type="entry name" value="HECTc"/>
    <property type="match status" value="1"/>
</dbReference>
<dbReference type="FunFam" id="3.30.2160.10:FF:000002">
    <property type="entry name" value="Putative Ubiquitin-protein ligase E3C"/>
    <property type="match status" value="1"/>
</dbReference>
<gene>
    <name evidence="9" type="ORF">TGDOM2_275630</name>
</gene>
<dbReference type="FunFam" id="3.30.2410.10:FF:000003">
    <property type="entry name" value="probable E3 ubiquitin-protein ligase HERC4 isoform X1"/>
    <property type="match status" value="1"/>
</dbReference>
<dbReference type="Gene3D" id="3.30.2160.10">
    <property type="entry name" value="Hect, E3 ligase catalytic domain"/>
    <property type="match status" value="1"/>
</dbReference>
<comment type="catalytic activity">
    <reaction evidence="1">
        <text>S-ubiquitinyl-[E2 ubiquitin-conjugating enzyme]-L-cysteine + [acceptor protein]-L-lysine = [E2 ubiquitin-conjugating enzyme]-L-cysteine + N(6)-ubiquitinyl-[acceptor protein]-L-lysine.</text>
        <dbReference type="EC" id="2.3.2.26"/>
    </reaction>
</comment>
<evidence type="ECO:0000313" key="9">
    <source>
        <dbReference type="EMBL" id="KFG29982.1"/>
    </source>
</evidence>
<protein>
    <recommendedName>
        <fullName evidence="3">HECT-type E3 ubiquitin transferase</fullName>
        <ecNumber evidence="3">2.3.2.26</ecNumber>
    </recommendedName>
</protein>
<feature type="compositionally biased region" description="Basic and acidic residues" evidence="7">
    <location>
        <begin position="111"/>
        <end position="126"/>
    </location>
</feature>
<feature type="region of interest" description="Disordered" evidence="7">
    <location>
        <begin position="856"/>
        <end position="875"/>
    </location>
</feature>
<dbReference type="SUPFAM" id="SSF56204">
    <property type="entry name" value="Hect, E3 ligase catalytic domain"/>
    <property type="match status" value="1"/>
</dbReference>
<feature type="compositionally biased region" description="Basic and acidic residues" evidence="7">
    <location>
        <begin position="474"/>
        <end position="483"/>
    </location>
</feature>
<feature type="active site" description="Glycyl thioester intermediate" evidence="6">
    <location>
        <position position="1677"/>
    </location>
</feature>
<feature type="region of interest" description="Disordered" evidence="7">
    <location>
        <begin position="156"/>
        <end position="182"/>
    </location>
</feature>
<dbReference type="Gene3D" id="3.90.1750.10">
    <property type="entry name" value="Hect, E3 ligase catalytic domains"/>
    <property type="match status" value="1"/>
</dbReference>
<dbReference type="Proteomes" id="UP000028837">
    <property type="component" value="Unassembled WGS sequence"/>
</dbReference>
<evidence type="ECO:0000256" key="6">
    <source>
        <dbReference type="PROSITE-ProRule" id="PRU00104"/>
    </source>
</evidence>
<comment type="caution">
    <text evidence="9">The sequence shown here is derived from an EMBL/GenBank/DDBJ whole genome shotgun (WGS) entry which is preliminary data.</text>
</comment>
<dbReference type="Pfam" id="PF00632">
    <property type="entry name" value="HECT"/>
    <property type="match status" value="1"/>
</dbReference>
<dbReference type="InterPro" id="IPR000569">
    <property type="entry name" value="HECT_dom"/>
</dbReference>
<dbReference type="InterPro" id="IPR035983">
    <property type="entry name" value="Hect_E3_ubiquitin_ligase"/>
</dbReference>
<evidence type="ECO:0000313" key="10">
    <source>
        <dbReference type="Proteomes" id="UP000028837"/>
    </source>
</evidence>
<feature type="region of interest" description="Disordered" evidence="7">
    <location>
        <begin position="977"/>
        <end position="1006"/>
    </location>
</feature>
<feature type="compositionally biased region" description="Basic and acidic residues" evidence="7">
    <location>
        <begin position="1204"/>
        <end position="1217"/>
    </location>
</feature>
<dbReference type="PANTHER" id="PTHR45700">
    <property type="entry name" value="UBIQUITIN-PROTEIN LIGASE E3C"/>
    <property type="match status" value="1"/>
</dbReference>
<dbReference type="FunFam" id="3.90.1750.10:FF:000026">
    <property type="entry name" value="E3 ubiquitin-protein ligase HACE1"/>
    <property type="match status" value="1"/>
</dbReference>
<feature type="region of interest" description="Disordered" evidence="7">
    <location>
        <begin position="1202"/>
        <end position="1224"/>
    </location>
</feature>
<sequence length="1709" mass="185642">MFSDFTHSSNRRIDLSGASRPAFVRGRLAAGVAGSSGAACRSSLLEFQRRERQLREQHRRSVDAALKVQRCWRSSFVRRQTKGDHRRAFDAAVAALLAGAEDGTGSGASETGRRTRFEGKSCETHTHGQPAARRALCIQRALPRLIRQLAFFFDPDEDGQRRRSPSRSQGGRQTRELEVPTAGDASTLATVGEAGNKLDCVARTLAQERSSGGMQVTFYAGGTTVFTDDVARLALLCDWVLNLGEGHAIHGRLCGTCNASRRQAPFDVEMEDATRASINTCLFPLAAEELRSTEQTPAPPLTSQAPDSSSHAPSTRASARDRLPHEPRFLQLLATTELRLLLQCAALRYRAVLFSNEAPASLLPPRFLVPQASEGSRDRSPAACDSSVTAAPATVSLFGGRGSLGTREMRTEWGLKQDKMTRLLGLENGNSRDEPPRRVAGLSAFSWVHLRPACGWRGSVLASSLRTFARTDDNAATNGKKEPATSGGVGAGESGGLGERPSALLGGQENAEEGVDVASNLLAGRRSVGASDPPFFLLPAGPETPEKGVQELWHWIRSVRDILLAVASASASGDSLESDRVAEILPNSSDAGGLSRLLRSWRVVGGGPLAAMLGDALADAMTTPAEVEEGAICGEGRTISDRRERDLAAAVETWLCVCRAADDVSGELEFLVHLFGAPCLVPVFDATGPPPSPLSSSSPSVLTASRLPLLADDESEKWRRRTRFLTLVLGRMLSSVAGCDALQSLLQMLQLPQLSPKHRGALPKSTVVTLPSRGALGGEPPAAKQLEGQTASRRLREAEQQIRDLVTKDVSRRVRTEAEAANGREGELVQVRKSPLVLCLAGNALGLLHNQIEVGDPDSRDWAKNRGDKEGGGQEDKAAQRTLLCVLCWAATFAHDELLRQSVLSSEEQQTGETQGEKEPGIDAALRRQLRLLMTPAVLRALFDCADEDPPNRFPPLLRIFFPPSLCACPSADTRVDTAPQGEAGESLSAREEPSEVESSEDETEDTMTAFNASAADPSADGGSEPAIGVDRLILNALAMNTSLSTHLLPVIRHVFDAECGGDVDQFLRRLGPAPFFDAPLGQVLRAACTLLQYQLELMYDSELVETSRSAPLPGFRPPASSSSSSSSSSSLAPLSSSPLLTASDFQWLSLTLNKVAWKLLQACYTPSVSSPPSISALRAPISSLSNAWAAVVSPGVSGLGAERLGRHSRSGEERRRGLSRSHSSSLRGVLTTLVRQLFDRNSRLHFLPETSWILPDTMYLLKSKALLHQQERLAQLDASFAPPPRAEEAATEGLERVANTGVKHAEKILAALLTELPHTMAFEDRVLVFYDKINADRLRFRDAFHQLPFDRSLHEIRRGYIVEDGLFALGYADEHDLKGFFRIQFITGEGVPEEGIDGGGLFKEFLVLLSRKVFDPDYGLFKASSDNSLYPNPSVHLAHTHPTALYNALGKVVGKAIYEKILIEPQLNRVFLNLLLGRPNQVDDVQALDPVVHKNLLFLKHYTDNVQNLALSFSATLGDFGSNEEEDLIPNGRTIPVTNDSKLRYIQAVAHFKCTKQIAKQTQAFLNGLSQVIPLKWLKMFSPAELQLLISGSPLGFDVADLRAHANFTGGFEASSPTICWLWDTLEEMSSEERSKFLMFVTSCSRPPLLGFRNLHPSFTVHRVPERHRLPTSSTCVNLLKLPPYESKEVLRERLMEAIEGAEGFGLS</sequence>
<proteinExistence type="predicted"/>
<reference evidence="9 10" key="1">
    <citation type="submission" date="2014-02" db="EMBL/GenBank/DDBJ databases">
        <authorList>
            <person name="Sibley D."/>
            <person name="Venepally P."/>
            <person name="Karamycheva S."/>
            <person name="Hadjithomas M."/>
            <person name="Khan A."/>
            <person name="Brunk B."/>
            <person name="Roos D."/>
            <person name="Caler E."/>
            <person name="Lorenzi H."/>
        </authorList>
    </citation>
    <scope>NUCLEOTIDE SEQUENCE [LARGE SCALE GENOMIC DNA]</scope>
    <source>
        <strain evidence="9 10">GAB2-2007-GAL-DOM2</strain>
    </source>
</reference>
<feature type="compositionally biased region" description="Low complexity" evidence="7">
    <location>
        <begin position="1118"/>
        <end position="1131"/>
    </location>
</feature>
<organism evidence="9 10">
    <name type="scientific">Toxoplasma gondii GAB2-2007-GAL-DOM2</name>
    <dbReference type="NCBI Taxonomy" id="1130820"/>
    <lineage>
        <taxon>Eukaryota</taxon>
        <taxon>Sar</taxon>
        <taxon>Alveolata</taxon>
        <taxon>Apicomplexa</taxon>
        <taxon>Conoidasida</taxon>
        <taxon>Coccidia</taxon>
        <taxon>Eucoccidiorida</taxon>
        <taxon>Eimeriorina</taxon>
        <taxon>Sarcocystidae</taxon>
        <taxon>Toxoplasma</taxon>
    </lineage>
</organism>
<evidence type="ECO:0000256" key="2">
    <source>
        <dbReference type="ARBA" id="ARBA00004906"/>
    </source>
</evidence>
<dbReference type="Gene3D" id="3.30.2410.10">
    <property type="entry name" value="Hect, E3 ligase catalytic domain"/>
    <property type="match status" value="1"/>
</dbReference>
<feature type="region of interest" description="Disordered" evidence="7">
    <location>
        <begin position="1111"/>
        <end position="1131"/>
    </location>
</feature>
<dbReference type="EC" id="2.3.2.26" evidence="3"/>
<dbReference type="PROSITE" id="PS50237">
    <property type="entry name" value="HECT"/>
    <property type="match status" value="1"/>
</dbReference>
<evidence type="ECO:0000259" key="8">
    <source>
        <dbReference type="PROSITE" id="PS50237"/>
    </source>
</evidence>
<dbReference type="InterPro" id="IPR044611">
    <property type="entry name" value="E3A/B/C-like"/>
</dbReference>
<dbReference type="PANTHER" id="PTHR45700:SF2">
    <property type="entry name" value="UBIQUITIN-PROTEIN LIGASE E3C"/>
    <property type="match status" value="1"/>
</dbReference>
<feature type="region of interest" description="Disordered" evidence="7">
    <location>
        <begin position="474"/>
        <end position="504"/>
    </location>
</feature>
<name>A0A086JCW4_TOXGO</name>
<dbReference type="EMBL" id="AHZU02001678">
    <property type="protein sequence ID" value="KFG29982.1"/>
    <property type="molecule type" value="Genomic_DNA"/>
</dbReference>
<accession>A0A086JCW4</accession>
<keyword evidence="5 6" id="KW-0833">Ubl conjugation pathway</keyword>
<evidence type="ECO:0000256" key="7">
    <source>
        <dbReference type="SAM" id="MobiDB-lite"/>
    </source>
</evidence>
<feature type="region of interest" description="Disordered" evidence="7">
    <location>
        <begin position="101"/>
        <end position="129"/>
    </location>
</feature>